<dbReference type="GO" id="GO:0016740">
    <property type="term" value="F:transferase activity"/>
    <property type="evidence" value="ECO:0007669"/>
    <property type="project" value="UniProtKB-KW"/>
</dbReference>
<keyword evidence="1" id="KW-1133">Transmembrane helix</keyword>
<evidence type="ECO:0000313" key="2">
    <source>
        <dbReference type="EMBL" id="MEJ6010133.1"/>
    </source>
</evidence>
<feature type="transmembrane region" description="Helical" evidence="1">
    <location>
        <begin position="285"/>
        <end position="302"/>
    </location>
</feature>
<evidence type="ECO:0000313" key="3">
    <source>
        <dbReference type="Proteomes" id="UP001379235"/>
    </source>
</evidence>
<gene>
    <name evidence="2" type="ORF">WG900_09380</name>
</gene>
<keyword evidence="2" id="KW-0808">Transferase</keyword>
<dbReference type="InterPro" id="IPR043130">
    <property type="entry name" value="CDP-OH_PTrfase_TM_dom"/>
</dbReference>
<dbReference type="EC" id="2.7.8.-" evidence="2"/>
<dbReference type="InterPro" id="IPR000462">
    <property type="entry name" value="CDP-OH_P_trans"/>
</dbReference>
<sequence>MNSLSGDALADATFAEAGVAMAGPAPHRGEIVGLVFAVSHAEGAPVSSLQTGGIPIISRQIRQLHALGLTRVVLALGTGQAGALDHARQEAARDQLELTVTDSAEKLTETLAGRMALAIDEGLLVDERMLLAFFADTSLHSAPRPVLATRDEAKTQSAGLAIFPAGTLTRTLSSGVFAKGLEAVSASAVQHHDLSGLDDYAPARRRHLPMVWLPLRSAADGHAGTAVLIESAQKGCLDWPARFFHPPIENLLTRLLLPTPITPNMVSVFVFLLGLYAAWCFATGAWPLALALIIVIGPLDGLDGKLARSRLDFSPYGDLEHVADKVVEYACYLCMAAWLSAGWAWASCALIVLFALAEAVQGEFYRRVTGGQLDDAGTIERRFRLVSGRRNTFMWTLIPFVVLDAWEAGFVMIAIYSVVTFFFMQWRFITRLGQVAREASPIMAENLRRTDYAFMKKGK</sequence>
<feature type="transmembrane region" description="Helical" evidence="1">
    <location>
        <begin position="261"/>
        <end position="279"/>
    </location>
</feature>
<proteinExistence type="predicted"/>
<name>A0ABU8S9I1_9SPHN</name>
<keyword evidence="1" id="KW-0812">Transmembrane</keyword>
<dbReference type="Gene3D" id="1.20.120.1760">
    <property type="match status" value="1"/>
</dbReference>
<protein>
    <submittedName>
        <fullName evidence="2">CDP-alcohol phosphatidyltransferase family protein</fullName>
        <ecNumber evidence="2">2.7.8.-</ecNumber>
    </submittedName>
</protein>
<organism evidence="2 3">
    <name type="scientific">Novosphingobium aquae</name>
    <dbReference type="NCBI Taxonomy" id="3133435"/>
    <lineage>
        <taxon>Bacteria</taxon>
        <taxon>Pseudomonadati</taxon>
        <taxon>Pseudomonadota</taxon>
        <taxon>Alphaproteobacteria</taxon>
        <taxon>Sphingomonadales</taxon>
        <taxon>Sphingomonadaceae</taxon>
        <taxon>Novosphingobium</taxon>
    </lineage>
</organism>
<feature type="transmembrane region" description="Helical" evidence="1">
    <location>
        <begin position="393"/>
        <end position="423"/>
    </location>
</feature>
<feature type="transmembrane region" description="Helical" evidence="1">
    <location>
        <begin position="329"/>
        <end position="357"/>
    </location>
</feature>
<dbReference type="EMBL" id="JBBHJY010000004">
    <property type="protein sequence ID" value="MEJ6010133.1"/>
    <property type="molecule type" value="Genomic_DNA"/>
</dbReference>
<dbReference type="RefSeq" id="WP_339966612.1">
    <property type="nucleotide sequence ID" value="NZ_JBBHJY010000004.1"/>
</dbReference>
<dbReference type="Pfam" id="PF01066">
    <property type="entry name" value="CDP-OH_P_transf"/>
    <property type="match status" value="1"/>
</dbReference>
<reference evidence="2 3" key="1">
    <citation type="submission" date="2024-03" db="EMBL/GenBank/DDBJ databases">
        <authorList>
            <person name="Jo J.-H."/>
        </authorList>
    </citation>
    <scope>NUCLEOTIDE SEQUENCE [LARGE SCALE GENOMIC DNA]</scope>
    <source>
        <strain evidence="2 3">AS3R-12</strain>
    </source>
</reference>
<dbReference type="Proteomes" id="UP001379235">
    <property type="component" value="Unassembled WGS sequence"/>
</dbReference>
<keyword evidence="3" id="KW-1185">Reference proteome</keyword>
<keyword evidence="1" id="KW-0472">Membrane</keyword>
<comment type="caution">
    <text evidence="2">The sequence shown here is derived from an EMBL/GenBank/DDBJ whole genome shotgun (WGS) entry which is preliminary data.</text>
</comment>
<accession>A0ABU8S9I1</accession>
<evidence type="ECO:0000256" key="1">
    <source>
        <dbReference type="SAM" id="Phobius"/>
    </source>
</evidence>